<dbReference type="Pfam" id="PF01850">
    <property type="entry name" value="PIN"/>
    <property type="match status" value="1"/>
</dbReference>
<accession>A0A7C1FUF8</accession>
<gene>
    <name evidence="2" type="ORF">ENQ20_19055</name>
</gene>
<sequence length="150" mass="16712">MPSLSRPSRWWSGRWRMRKRGRCSESLWRRPGAPNEFALNEFDLERPAAGGRPALTGCVASAQAAFGAKHPRRPISNRRQVLADVILWPFDSATAEAFGGIPAEQKAKGRPISPLDAQIAAVARRHDLVLLTADRCFSFVTWGVVEHWPV</sequence>
<evidence type="ECO:0000259" key="1">
    <source>
        <dbReference type="Pfam" id="PF01850"/>
    </source>
</evidence>
<reference evidence="2" key="1">
    <citation type="journal article" date="2020" name="mSystems">
        <title>Genome- and Community-Level Interaction Insights into Carbon Utilization and Element Cycling Functions of Hydrothermarchaeota in Hydrothermal Sediment.</title>
        <authorList>
            <person name="Zhou Z."/>
            <person name="Liu Y."/>
            <person name="Xu W."/>
            <person name="Pan J."/>
            <person name="Luo Z.H."/>
            <person name="Li M."/>
        </authorList>
    </citation>
    <scope>NUCLEOTIDE SEQUENCE [LARGE SCALE GENOMIC DNA]</scope>
    <source>
        <strain evidence="2">SpSt-289</strain>
    </source>
</reference>
<protein>
    <submittedName>
        <fullName evidence="2">Type II toxin-antitoxin system VapC family toxin</fullName>
    </submittedName>
</protein>
<dbReference type="InterPro" id="IPR002716">
    <property type="entry name" value="PIN_dom"/>
</dbReference>
<dbReference type="EMBL" id="DSMG01000195">
    <property type="protein sequence ID" value="HDX33560.1"/>
    <property type="molecule type" value="Genomic_DNA"/>
</dbReference>
<dbReference type="CDD" id="cd09881">
    <property type="entry name" value="PIN_VapC4-5_FitB-like"/>
    <property type="match status" value="1"/>
</dbReference>
<dbReference type="InterPro" id="IPR029060">
    <property type="entry name" value="PIN-like_dom_sf"/>
</dbReference>
<feature type="domain" description="PIN" evidence="1">
    <location>
        <begin position="71"/>
        <end position="138"/>
    </location>
</feature>
<dbReference type="Gene3D" id="3.40.50.1010">
    <property type="entry name" value="5'-nuclease"/>
    <property type="match status" value="1"/>
</dbReference>
<dbReference type="SUPFAM" id="SSF88723">
    <property type="entry name" value="PIN domain-like"/>
    <property type="match status" value="1"/>
</dbReference>
<evidence type="ECO:0000313" key="2">
    <source>
        <dbReference type="EMBL" id="HDX33560.1"/>
    </source>
</evidence>
<dbReference type="AlphaFoldDB" id="A0A7C1FUF8"/>
<proteinExistence type="predicted"/>
<name>A0A7C1FUF8_9CHLR</name>
<organism evidence="2">
    <name type="scientific">Caldilinea aerophila</name>
    <dbReference type="NCBI Taxonomy" id="133453"/>
    <lineage>
        <taxon>Bacteria</taxon>
        <taxon>Bacillati</taxon>
        <taxon>Chloroflexota</taxon>
        <taxon>Caldilineae</taxon>
        <taxon>Caldilineales</taxon>
        <taxon>Caldilineaceae</taxon>
        <taxon>Caldilinea</taxon>
    </lineage>
</organism>
<comment type="caution">
    <text evidence="2">The sequence shown here is derived from an EMBL/GenBank/DDBJ whole genome shotgun (WGS) entry which is preliminary data.</text>
</comment>